<dbReference type="CDD" id="cd14210">
    <property type="entry name" value="PKc_DYRK"/>
    <property type="match status" value="1"/>
</dbReference>
<dbReference type="InterPro" id="IPR000719">
    <property type="entry name" value="Prot_kinase_dom"/>
</dbReference>
<dbReference type="InterPro" id="IPR050494">
    <property type="entry name" value="Ser_Thr_dual-spec_kinase"/>
</dbReference>
<evidence type="ECO:0000256" key="4">
    <source>
        <dbReference type="ARBA" id="ARBA00022527"/>
    </source>
</evidence>
<evidence type="ECO:0000256" key="8">
    <source>
        <dbReference type="ARBA" id="ARBA00022840"/>
    </source>
</evidence>
<feature type="region of interest" description="Disordered" evidence="14">
    <location>
        <begin position="1"/>
        <end position="49"/>
    </location>
</feature>
<dbReference type="GO" id="GO:0005737">
    <property type="term" value="C:cytoplasm"/>
    <property type="evidence" value="ECO:0007669"/>
    <property type="project" value="TreeGrafter"/>
</dbReference>
<dbReference type="EMBL" id="LN733911">
    <property type="protein sequence ID" value="CEP18857.1"/>
    <property type="molecule type" value="Genomic_DNA"/>
</dbReference>
<dbReference type="GO" id="GO:0004674">
    <property type="term" value="F:protein serine/threonine kinase activity"/>
    <property type="evidence" value="ECO:0007669"/>
    <property type="project" value="UniProtKB-KW"/>
</dbReference>
<dbReference type="PROSITE" id="PS50011">
    <property type="entry name" value="PROTEIN_KINASE_DOM"/>
    <property type="match status" value="1"/>
</dbReference>
<evidence type="ECO:0000259" key="15">
    <source>
        <dbReference type="PROSITE" id="PS50011"/>
    </source>
</evidence>
<evidence type="ECO:0000313" key="17">
    <source>
        <dbReference type="Proteomes" id="UP000054107"/>
    </source>
</evidence>
<proteinExistence type="inferred from homology"/>
<feature type="region of interest" description="Disordered" evidence="14">
    <location>
        <begin position="190"/>
        <end position="212"/>
    </location>
</feature>
<dbReference type="PROSITE" id="PS00108">
    <property type="entry name" value="PROTEIN_KINASE_ST"/>
    <property type="match status" value="1"/>
</dbReference>
<dbReference type="Gene3D" id="3.30.200.20">
    <property type="entry name" value="Phosphorylase Kinase, domain 1"/>
    <property type="match status" value="1"/>
</dbReference>
<dbReference type="PROSITE" id="PS00107">
    <property type="entry name" value="PROTEIN_KINASE_ATP"/>
    <property type="match status" value="1"/>
</dbReference>
<feature type="domain" description="Protein kinase" evidence="15">
    <location>
        <begin position="595"/>
        <end position="898"/>
    </location>
</feature>
<evidence type="ECO:0000256" key="7">
    <source>
        <dbReference type="ARBA" id="ARBA00022777"/>
    </source>
</evidence>
<keyword evidence="9" id="KW-0539">Nucleus</keyword>
<dbReference type="EC" id="2.7.12.1" evidence="3"/>
<dbReference type="FunFam" id="1.10.510.10:FF:000624">
    <property type="entry name" value="Mitogen-activated protein kinase"/>
    <property type="match status" value="1"/>
</dbReference>
<dbReference type="PANTHER" id="PTHR24058:SF22">
    <property type="entry name" value="DUAL SPECIFICITY TYROSINE-PHOSPHORYLATION-REGULATED KINASE 4"/>
    <property type="match status" value="1"/>
</dbReference>
<dbReference type="InterPro" id="IPR011009">
    <property type="entry name" value="Kinase-like_dom_sf"/>
</dbReference>
<comment type="catalytic activity">
    <reaction evidence="10">
        <text>L-seryl-[protein] + ATP = O-phospho-L-seryl-[protein] + ADP + H(+)</text>
        <dbReference type="Rhea" id="RHEA:17989"/>
        <dbReference type="Rhea" id="RHEA-COMP:9863"/>
        <dbReference type="Rhea" id="RHEA-COMP:11604"/>
        <dbReference type="ChEBI" id="CHEBI:15378"/>
        <dbReference type="ChEBI" id="CHEBI:29999"/>
        <dbReference type="ChEBI" id="CHEBI:30616"/>
        <dbReference type="ChEBI" id="CHEBI:83421"/>
        <dbReference type="ChEBI" id="CHEBI:456216"/>
        <dbReference type="EC" id="2.7.12.1"/>
    </reaction>
</comment>
<organism evidence="16 17">
    <name type="scientific">Parasitella parasitica</name>
    <dbReference type="NCBI Taxonomy" id="35722"/>
    <lineage>
        <taxon>Eukaryota</taxon>
        <taxon>Fungi</taxon>
        <taxon>Fungi incertae sedis</taxon>
        <taxon>Mucoromycota</taxon>
        <taxon>Mucoromycotina</taxon>
        <taxon>Mucoromycetes</taxon>
        <taxon>Mucorales</taxon>
        <taxon>Mucorineae</taxon>
        <taxon>Mucoraceae</taxon>
        <taxon>Parasitella</taxon>
    </lineage>
</organism>
<dbReference type="OrthoDB" id="9332038at2759"/>
<evidence type="ECO:0000256" key="6">
    <source>
        <dbReference type="ARBA" id="ARBA00022741"/>
    </source>
</evidence>
<dbReference type="GO" id="GO:0005856">
    <property type="term" value="C:cytoskeleton"/>
    <property type="evidence" value="ECO:0007669"/>
    <property type="project" value="TreeGrafter"/>
</dbReference>
<evidence type="ECO:0000256" key="12">
    <source>
        <dbReference type="ARBA" id="ARBA00051680"/>
    </source>
</evidence>
<comment type="catalytic activity">
    <reaction evidence="11">
        <text>L-threonyl-[protein] + ATP = O-phospho-L-threonyl-[protein] + ADP + H(+)</text>
        <dbReference type="Rhea" id="RHEA:46608"/>
        <dbReference type="Rhea" id="RHEA-COMP:11060"/>
        <dbReference type="Rhea" id="RHEA-COMP:11605"/>
        <dbReference type="ChEBI" id="CHEBI:15378"/>
        <dbReference type="ChEBI" id="CHEBI:30013"/>
        <dbReference type="ChEBI" id="CHEBI:30616"/>
        <dbReference type="ChEBI" id="CHEBI:61977"/>
        <dbReference type="ChEBI" id="CHEBI:456216"/>
        <dbReference type="EC" id="2.7.12.1"/>
    </reaction>
</comment>
<dbReference type="STRING" id="35722.A0A0B7NN73"/>
<keyword evidence="7" id="KW-0418">Kinase</keyword>
<dbReference type="InterPro" id="IPR042521">
    <property type="entry name" value="DYRK"/>
</dbReference>
<dbReference type="Pfam" id="PF00069">
    <property type="entry name" value="Pkinase"/>
    <property type="match status" value="1"/>
</dbReference>
<protein>
    <recommendedName>
        <fullName evidence="3">dual-specificity kinase</fullName>
        <ecNumber evidence="3">2.7.12.1</ecNumber>
    </recommendedName>
</protein>
<comment type="similarity">
    <text evidence="2">Belongs to the protein kinase superfamily. CMGC Ser/Thr protein kinase family. MNB/DYRK subfamily.</text>
</comment>
<dbReference type="SUPFAM" id="SSF56112">
    <property type="entry name" value="Protein kinase-like (PK-like)"/>
    <property type="match status" value="1"/>
</dbReference>
<feature type="binding site" evidence="13">
    <location>
        <position position="626"/>
    </location>
    <ligand>
        <name>ATP</name>
        <dbReference type="ChEBI" id="CHEBI:30616"/>
    </ligand>
</feature>
<keyword evidence="17" id="KW-1185">Reference proteome</keyword>
<dbReference type="GO" id="GO:0004712">
    <property type="term" value="F:protein serine/threonine/tyrosine kinase activity"/>
    <property type="evidence" value="ECO:0007669"/>
    <property type="project" value="UniProtKB-EC"/>
</dbReference>
<dbReference type="PANTHER" id="PTHR24058">
    <property type="entry name" value="DUAL SPECIFICITY PROTEIN KINASE"/>
    <property type="match status" value="1"/>
</dbReference>
<feature type="compositionally biased region" description="Acidic residues" evidence="14">
    <location>
        <begin position="16"/>
        <end position="25"/>
    </location>
</feature>
<dbReference type="InterPro" id="IPR008271">
    <property type="entry name" value="Ser/Thr_kinase_AS"/>
</dbReference>
<keyword evidence="8 13" id="KW-0067">ATP-binding</keyword>
<evidence type="ECO:0000256" key="3">
    <source>
        <dbReference type="ARBA" id="ARBA00013203"/>
    </source>
</evidence>
<evidence type="ECO:0000256" key="10">
    <source>
        <dbReference type="ARBA" id="ARBA00049003"/>
    </source>
</evidence>
<gene>
    <name evidence="16" type="primary">PARPA_13165.1 scaffold 45923</name>
</gene>
<evidence type="ECO:0000256" key="13">
    <source>
        <dbReference type="PROSITE-ProRule" id="PRU10141"/>
    </source>
</evidence>
<evidence type="ECO:0000256" key="5">
    <source>
        <dbReference type="ARBA" id="ARBA00022679"/>
    </source>
</evidence>
<evidence type="ECO:0000313" key="16">
    <source>
        <dbReference type="EMBL" id="CEP18857.1"/>
    </source>
</evidence>
<dbReference type="Gene3D" id="3.30.10.30">
    <property type="entry name" value="DYRK"/>
    <property type="match status" value="1"/>
</dbReference>
<dbReference type="GO" id="GO:0005524">
    <property type="term" value="F:ATP binding"/>
    <property type="evidence" value="ECO:0007669"/>
    <property type="project" value="UniProtKB-UniRule"/>
</dbReference>
<comment type="subcellular location">
    <subcellularLocation>
        <location evidence="1">Nucleus</location>
    </subcellularLocation>
</comment>
<dbReference type="Proteomes" id="UP000054107">
    <property type="component" value="Unassembled WGS sequence"/>
</dbReference>
<evidence type="ECO:0000256" key="14">
    <source>
        <dbReference type="SAM" id="MobiDB-lite"/>
    </source>
</evidence>
<evidence type="ECO:0000256" key="11">
    <source>
        <dbReference type="ARBA" id="ARBA00049308"/>
    </source>
</evidence>
<keyword evidence="4" id="KW-0723">Serine/threonine-protein kinase</keyword>
<dbReference type="InterPro" id="IPR017441">
    <property type="entry name" value="Protein_kinase_ATP_BS"/>
</dbReference>
<dbReference type="Gene3D" id="1.10.510.10">
    <property type="entry name" value="Transferase(Phosphotransferase) domain 1"/>
    <property type="match status" value="1"/>
</dbReference>
<accession>A0A0B7NN73</accession>
<comment type="catalytic activity">
    <reaction evidence="12">
        <text>L-tyrosyl-[protein] + ATP = O-phospho-L-tyrosyl-[protein] + ADP + H(+)</text>
        <dbReference type="Rhea" id="RHEA:10596"/>
        <dbReference type="Rhea" id="RHEA-COMP:10136"/>
        <dbReference type="Rhea" id="RHEA-COMP:20101"/>
        <dbReference type="ChEBI" id="CHEBI:15378"/>
        <dbReference type="ChEBI" id="CHEBI:30616"/>
        <dbReference type="ChEBI" id="CHEBI:46858"/>
        <dbReference type="ChEBI" id="CHEBI:61978"/>
        <dbReference type="ChEBI" id="CHEBI:456216"/>
        <dbReference type="EC" id="2.7.12.1"/>
    </reaction>
</comment>
<keyword evidence="5" id="KW-0808">Transferase</keyword>
<sequence>MPSYSNKLKNINYLESTDDDDEEEENKYTENQEETCQGEPQIKKSATNRRASVNLLDMTEYPCVQPNVINQKQPRDLLHENDTNNANLLDKNDCSTSLTSSLQEFDPLQKTQKQPLSIDAVVDTKPTTKAPPTRLPTPRKSVIYTQISTDNLPYNTDPFTNSTNPAIIATTTTAATTAFCTAAVGLSSSAATAATPPKQLGPTPPSSPGRRVRHTSIARLVKPIPRESGKANRDLAEFDPLISPVRDSKATPVIDDANEELLTLSPTIPTSKKGAHHTTSSDHSSIIGDLMKQQQQQQEKSSIKPCSANTRIPLPKSIQQQQNTNSKIAKDETQQIQEPTNITRSTAINQVPNIPNGTTTTITPATKLRKPEVVVPKSIKRLPSNPRKEISVNFQRRPSFPTGATDILQDQLDREKANSRRLSANLISAQGLISQPDDLIIEDHPGDGFLPLSVHRTASHDLRMDKIHDRLQCLVDIRTPTDTEEQQYSDEPPIQDFKKEDGNSEVMSAKSKCNSLFLHACIDVLDMLAAALNRYRPFLSPFERTEIMRYPAVYYVGSHAKKHQASTDETAHNFGYDDDKGDYHIAIRDHLNYRYEIVESLGKGSFGQVVKCKDHKESDNRFVAVKIIRNKKRFHAQAQTEVRILEKLMKWDPKHKHYNVKMMDSFYFRDHLCIVFECLSLNLYEILQQNSYQGFSMGLVKRFAYQILTSLKLLSEHNVIHCDLKPENILLKQPDRSGIRVIDYGSSCYSNEKVYTYIQSRFYRAPEVILGLDYGLPIDMWSTGCILAELYTGKPLFPGENEPDQLACIMQLIGVPSKDYLDRCTRKKQFFDAYDQPRKSINSKGKKRRPNSLTFTDALKRSTYDNFDKDFADFISKCLTWEPEERLKPIDALNHPWIQTIKKQ</sequence>
<dbReference type="SMART" id="SM00220">
    <property type="entry name" value="S_TKc"/>
    <property type="match status" value="1"/>
</dbReference>
<name>A0A0B7NN73_9FUNG</name>
<dbReference type="AlphaFoldDB" id="A0A0B7NN73"/>
<evidence type="ECO:0000256" key="2">
    <source>
        <dbReference type="ARBA" id="ARBA00008867"/>
    </source>
</evidence>
<evidence type="ECO:0000256" key="1">
    <source>
        <dbReference type="ARBA" id="ARBA00004123"/>
    </source>
</evidence>
<evidence type="ECO:0000256" key="9">
    <source>
        <dbReference type="ARBA" id="ARBA00023242"/>
    </source>
</evidence>
<dbReference type="GO" id="GO:0005634">
    <property type="term" value="C:nucleus"/>
    <property type="evidence" value="ECO:0007669"/>
    <property type="project" value="UniProtKB-SubCell"/>
</dbReference>
<reference evidence="16 17" key="1">
    <citation type="submission" date="2014-09" db="EMBL/GenBank/DDBJ databases">
        <authorList>
            <person name="Ellenberger Sabrina"/>
        </authorList>
    </citation>
    <scope>NUCLEOTIDE SEQUENCE [LARGE SCALE GENOMIC DNA]</scope>
    <source>
        <strain evidence="16 17">CBS 412.66</strain>
    </source>
</reference>
<keyword evidence="6 13" id="KW-0547">Nucleotide-binding</keyword>